<dbReference type="HAMAP" id="MF_00632">
    <property type="entry name" value="UPF0234"/>
    <property type="match status" value="1"/>
</dbReference>
<dbReference type="GO" id="GO:0000166">
    <property type="term" value="F:nucleotide binding"/>
    <property type="evidence" value="ECO:0007669"/>
    <property type="project" value="UniProtKB-UniRule"/>
</dbReference>
<keyword evidence="1 3" id="KW-0547">Nucleotide-binding</keyword>
<dbReference type="PANTHER" id="PTHR30476:SF0">
    <property type="entry name" value="UPF0234 PROTEIN YAJQ"/>
    <property type="match status" value="1"/>
</dbReference>
<accession>A0A1L8CWU9</accession>
<proteinExistence type="inferred from homology"/>
<comment type="similarity">
    <text evidence="2 3">Belongs to the YajQ family.</text>
</comment>
<protein>
    <recommendedName>
        <fullName evidence="3">Nucleotide-binding protein cpu_18830</fullName>
    </recommendedName>
</protein>
<dbReference type="GO" id="GO:0005829">
    <property type="term" value="C:cytosol"/>
    <property type="evidence" value="ECO:0007669"/>
    <property type="project" value="TreeGrafter"/>
</dbReference>
<comment type="caution">
    <text evidence="4">The sequence shown here is derived from an EMBL/GenBank/DDBJ whole genome shotgun (WGS) entry which is preliminary data.</text>
</comment>
<dbReference type="OrthoDB" id="9801447at2"/>
<dbReference type="InterPro" id="IPR036183">
    <property type="entry name" value="YajQ-like_sf"/>
</dbReference>
<dbReference type="EMBL" id="BDJK01000045">
    <property type="protein sequence ID" value="GAV23373.1"/>
    <property type="molecule type" value="Genomic_DNA"/>
</dbReference>
<evidence type="ECO:0000256" key="3">
    <source>
        <dbReference type="HAMAP-Rule" id="MF_00632"/>
    </source>
</evidence>
<dbReference type="SUPFAM" id="SSF89963">
    <property type="entry name" value="YajQ-like"/>
    <property type="match status" value="2"/>
</dbReference>
<dbReference type="Proteomes" id="UP000187485">
    <property type="component" value="Unassembled WGS sequence"/>
</dbReference>
<dbReference type="CDD" id="cd11740">
    <property type="entry name" value="YajQ_like"/>
    <property type="match status" value="1"/>
</dbReference>
<evidence type="ECO:0000313" key="5">
    <source>
        <dbReference type="Proteomes" id="UP000187485"/>
    </source>
</evidence>
<gene>
    <name evidence="4" type="ORF">cpu_18830</name>
</gene>
<comment type="function">
    <text evidence="3">Nucleotide-binding protein.</text>
</comment>
<dbReference type="STRING" id="870242.cpu_18830"/>
<dbReference type="InterPro" id="IPR035571">
    <property type="entry name" value="UPF0234-like_C"/>
</dbReference>
<dbReference type="Gene3D" id="3.30.70.860">
    <property type="match status" value="1"/>
</dbReference>
<evidence type="ECO:0000313" key="4">
    <source>
        <dbReference type="EMBL" id="GAV23373.1"/>
    </source>
</evidence>
<keyword evidence="5" id="KW-1185">Reference proteome</keyword>
<dbReference type="NCBIfam" id="NF003819">
    <property type="entry name" value="PRK05412.1"/>
    <property type="match status" value="1"/>
</dbReference>
<evidence type="ECO:0000256" key="1">
    <source>
        <dbReference type="ARBA" id="ARBA00022741"/>
    </source>
</evidence>
<evidence type="ECO:0000256" key="2">
    <source>
        <dbReference type="ARBA" id="ARBA00093450"/>
    </source>
</evidence>
<reference evidence="5" key="1">
    <citation type="submission" date="2016-12" db="EMBL/GenBank/DDBJ databases">
        <title>Draft Genome Sequences od Carboxydothermus pertinax and islandicus, Hydrogenogenic Carboxydotrophic Bacteria.</title>
        <authorList>
            <person name="Fukuyama Y."/>
            <person name="Ohmae K."/>
            <person name="Yoneda Y."/>
            <person name="Yoshida T."/>
            <person name="Sako Y."/>
        </authorList>
    </citation>
    <scope>NUCLEOTIDE SEQUENCE [LARGE SCALE GENOMIC DNA]</scope>
    <source>
        <strain evidence="5">Ug1</strain>
    </source>
</reference>
<sequence>MASDFSFDIVSEVNMPEVNNAVNQALKEISQRYDFKGSNVTIELNDKEKEIKINAEDEYRLKSALDVLESKLVKRQVSLKFLDYGKIEPALGGTVKQVIKLKSGIPREKAKEITETIKQSKLKVQTQILDDKLRVSGKKKDDLQAVIRLLKEKDFGIVLQFTNYR</sequence>
<name>A0A1L8CWU9_9THEO</name>
<dbReference type="InterPro" id="IPR007551">
    <property type="entry name" value="YajQ/Smlt4090-like"/>
</dbReference>
<dbReference type="RefSeq" id="WP_075859806.1">
    <property type="nucleotide sequence ID" value="NZ_BDJK01000045.1"/>
</dbReference>
<organism evidence="4 5">
    <name type="scientific">Carboxydothermus pertinax</name>
    <dbReference type="NCBI Taxonomy" id="870242"/>
    <lineage>
        <taxon>Bacteria</taxon>
        <taxon>Bacillati</taxon>
        <taxon>Bacillota</taxon>
        <taxon>Clostridia</taxon>
        <taxon>Thermoanaerobacterales</taxon>
        <taxon>Thermoanaerobacteraceae</taxon>
        <taxon>Carboxydothermus</taxon>
    </lineage>
</organism>
<dbReference type="Gene3D" id="3.30.70.990">
    <property type="entry name" value="YajQ-like, domain 2"/>
    <property type="match status" value="1"/>
</dbReference>
<dbReference type="Pfam" id="PF04461">
    <property type="entry name" value="YajQ"/>
    <property type="match status" value="1"/>
</dbReference>
<dbReference type="PANTHER" id="PTHR30476">
    <property type="entry name" value="UPF0234 PROTEIN YAJQ"/>
    <property type="match status" value="1"/>
</dbReference>
<dbReference type="InterPro" id="IPR035570">
    <property type="entry name" value="UPF0234_N"/>
</dbReference>
<dbReference type="AlphaFoldDB" id="A0A1L8CWU9"/>